<dbReference type="Proteomes" id="UP000634136">
    <property type="component" value="Unassembled WGS sequence"/>
</dbReference>
<organism evidence="1 2">
    <name type="scientific">Senna tora</name>
    <dbReference type="NCBI Taxonomy" id="362788"/>
    <lineage>
        <taxon>Eukaryota</taxon>
        <taxon>Viridiplantae</taxon>
        <taxon>Streptophyta</taxon>
        <taxon>Embryophyta</taxon>
        <taxon>Tracheophyta</taxon>
        <taxon>Spermatophyta</taxon>
        <taxon>Magnoliopsida</taxon>
        <taxon>eudicotyledons</taxon>
        <taxon>Gunneridae</taxon>
        <taxon>Pentapetalae</taxon>
        <taxon>rosids</taxon>
        <taxon>fabids</taxon>
        <taxon>Fabales</taxon>
        <taxon>Fabaceae</taxon>
        <taxon>Caesalpinioideae</taxon>
        <taxon>Cassia clade</taxon>
        <taxon>Senna</taxon>
    </lineage>
</organism>
<evidence type="ECO:0000313" key="1">
    <source>
        <dbReference type="EMBL" id="KAF7834916.1"/>
    </source>
</evidence>
<accession>A0A835CAI8</accession>
<comment type="caution">
    <text evidence="1">The sequence shown here is derived from an EMBL/GenBank/DDBJ whole genome shotgun (WGS) entry which is preliminary data.</text>
</comment>
<gene>
    <name evidence="1" type="ORF">G2W53_009775</name>
</gene>
<sequence length="118" mass="13364">MIRHDQRSSHAMKTPIGASNALRFASTTRTDVFHSLVQQVLCLVSEIRLRFLVRNMLRYYPRSSHAMKTLIGASNPVRFANTTRTDVFHSVAPQVICLVIHEGSRDPNAISQPEYLNT</sequence>
<dbReference type="AlphaFoldDB" id="A0A835CAI8"/>
<protein>
    <submittedName>
        <fullName evidence="1">Uncharacterized protein</fullName>
    </submittedName>
</protein>
<evidence type="ECO:0000313" key="2">
    <source>
        <dbReference type="Proteomes" id="UP000634136"/>
    </source>
</evidence>
<name>A0A835CAI8_9FABA</name>
<dbReference type="EMBL" id="JAAIUW010000004">
    <property type="protein sequence ID" value="KAF7834916.1"/>
    <property type="molecule type" value="Genomic_DNA"/>
</dbReference>
<keyword evidence="2" id="KW-1185">Reference proteome</keyword>
<reference evidence="1" key="1">
    <citation type="submission" date="2020-09" db="EMBL/GenBank/DDBJ databases">
        <title>Genome-Enabled Discovery of Anthraquinone Biosynthesis in Senna tora.</title>
        <authorList>
            <person name="Kang S.-H."/>
            <person name="Pandey R.P."/>
            <person name="Lee C.-M."/>
            <person name="Sim J.-S."/>
            <person name="Jeong J.-T."/>
            <person name="Choi B.-S."/>
            <person name="Jung M."/>
            <person name="Ginzburg D."/>
            <person name="Zhao K."/>
            <person name="Won S.Y."/>
            <person name="Oh T.-J."/>
            <person name="Yu Y."/>
            <person name="Kim N.-H."/>
            <person name="Lee O.R."/>
            <person name="Lee T.-H."/>
            <person name="Bashyal P."/>
            <person name="Kim T.-S."/>
            <person name="Lee W.-H."/>
            <person name="Kawkins C."/>
            <person name="Kim C.-K."/>
            <person name="Kim J.S."/>
            <person name="Ahn B.O."/>
            <person name="Rhee S.Y."/>
            <person name="Sohng J.K."/>
        </authorList>
    </citation>
    <scope>NUCLEOTIDE SEQUENCE</scope>
    <source>
        <tissue evidence="1">Leaf</tissue>
    </source>
</reference>
<proteinExistence type="predicted"/>